<dbReference type="GO" id="GO:0016740">
    <property type="term" value="F:transferase activity"/>
    <property type="evidence" value="ECO:0007669"/>
    <property type="project" value="UniProtKB-KW"/>
</dbReference>
<proteinExistence type="predicted"/>
<dbReference type="SUPFAM" id="SSF53448">
    <property type="entry name" value="Nucleotide-diphospho-sugar transferases"/>
    <property type="match status" value="1"/>
</dbReference>
<dbReference type="KEGG" id="drc:G0Q07_10570"/>
<evidence type="ECO:0000313" key="1">
    <source>
        <dbReference type="EMBL" id="QIA08134.1"/>
    </source>
</evidence>
<gene>
    <name evidence="1" type="ORF">G0Q07_10570</name>
</gene>
<dbReference type="EMBL" id="CP048409">
    <property type="protein sequence ID" value="QIA08134.1"/>
    <property type="molecule type" value="Genomic_DNA"/>
</dbReference>
<evidence type="ECO:0000313" key="2">
    <source>
        <dbReference type="Proteomes" id="UP000474630"/>
    </source>
</evidence>
<dbReference type="AlphaFoldDB" id="A0A6C0RCC8"/>
<reference evidence="1 2" key="1">
    <citation type="submission" date="2020-02" db="EMBL/GenBank/DDBJ databases">
        <title>Genome sequencing for Draconibacterium sp. strain M1.</title>
        <authorList>
            <person name="Park S.-J."/>
        </authorList>
    </citation>
    <scope>NUCLEOTIDE SEQUENCE [LARGE SCALE GENOMIC DNA]</scope>
    <source>
        <strain evidence="1 2">M1</strain>
    </source>
</reference>
<dbReference type="Gene3D" id="3.90.550.10">
    <property type="entry name" value="Spore Coat Polysaccharide Biosynthesis Protein SpsA, Chain A"/>
    <property type="match status" value="1"/>
</dbReference>
<protein>
    <submittedName>
        <fullName evidence="1">Glycosyl transferase</fullName>
    </submittedName>
</protein>
<dbReference type="InterPro" id="IPR029044">
    <property type="entry name" value="Nucleotide-diphossugar_trans"/>
</dbReference>
<dbReference type="Proteomes" id="UP000474630">
    <property type="component" value="Chromosome"/>
</dbReference>
<keyword evidence="2" id="KW-1185">Reference proteome</keyword>
<organism evidence="1 2">
    <name type="scientific">Draconibacterium halophilum</name>
    <dbReference type="NCBI Taxonomy" id="2706887"/>
    <lineage>
        <taxon>Bacteria</taxon>
        <taxon>Pseudomonadati</taxon>
        <taxon>Bacteroidota</taxon>
        <taxon>Bacteroidia</taxon>
        <taxon>Marinilabiliales</taxon>
        <taxon>Prolixibacteraceae</taxon>
        <taxon>Draconibacterium</taxon>
    </lineage>
</organism>
<keyword evidence="1" id="KW-0808">Transferase</keyword>
<name>A0A6C0RCC8_9BACT</name>
<accession>A0A6C0RCC8</accession>
<sequence length="405" mass="46915">MGDFYQNGFVATLHNLRARPYEELEQKLEKFSKKRPIGLIIPSLYSELSRQALKDIVSILKGIPYIDEIVIGLDRADDYQYKNALEFFAELPQHHRVLWNDGPRMQDFKKKLASKNIVTTVPGKGRNVWFCFGYMIASARSEAIALHDADIITYNREMLARLIYPVADPSFNFKYCKGYYFRTDDEKLHGRAVRLLVTPLLRTLKKLLGHHTYLEYLDSFRYPLAGEFSMRADVIKTIRIPYDWGLEIGILNEVERNNSFNRICQVEIADRYDHKHQSLSIEDAEQGLSKMSRDVSRAIFAKLASDGITLTPAFFRTLKATYYRIALEFVELYKADAAMNGLTYDFHKEEEVIDLFVKNVYQSGISFLDNPDNVPLMPSWKRVQSAFPGILEEFREIVEADNNII</sequence>
<dbReference type="RefSeq" id="WP_163346055.1">
    <property type="nucleotide sequence ID" value="NZ_CP048409.1"/>
</dbReference>